<evidence type="ECO:0000313" key="1">
    <source>
        <dbReference type="EMBL" id="CAG9761491.1"/>
    </source>
</evidence>
<evidence type="ECO:0000313" key="2">
    <source>
        <dbReference type="Proteomes" id="UP001152799"/>
    </source>
</evidence>
<accession>A0A9N9QJQ0</accession>
<gene>
    <name evidence="1" type="ORF">CEUTPL_LOCUS2194</name>
</gene>
<name>A0A9N9QJQ0_9CUCU</name>
<proteinExistence type="predicted"/>
<dbReference type="Proteomes" id="UP001152799">
    <property type="component" value="Chromosome 10"/>
</dbReference>
<sequence>MDVCVLCGLTLIKKTVKIKQKGLQTLKKASKERNDGKLKLLENKTELMVHVKCRRDYTRPTSIKASKNALKNVTGQPTSRPHLRSSVSDFNFKSECIFCAKKCLHNRENRTQKTSLVTTLEVKDTIIKHSTNNKNCIEEPHNIISEQILKEFKVRDCLWLSRFILDLDKKPFWNGFKAKTVTGDFQTTSVTPVPFINLDPSLDPSNLTTIHTAHHFAADSTRKSFDLSEVLSSPVINATEPIVNQLESRIKIAREQSRTGKLWCEYWEQIDLMNQLETSMSEEDYDKFCASFTIRRLPDKFWQGLWTDITIEQVLVRSMKSEGGLTRGRGLTEAVLGKWVLSMPESTRVCESLETFSKSRPCYSEQHVELRDSRGNRDYNDLQRLLSWLEFHNPFDDQINSLLSISSSLVASVDINCDSAREVGENLLSKCIGLNFQDLRLKRNDKIKPLSFMFKTLKGAGIKDIQARGDADTVLVDEAITIGKSGSHVVLVGDDTDLVVLLMYKVQDEKIFMLRPRQIWKTESSYRYFKNSRKVRHPERIERHQNAEYCVCFSRSNGG</sequence>
<dbReference type="EMBL" id="OU892286">
    <property type="protein sequence ID" value="CAG9761491.1"/>
    <property type="molecule type" value="Genomic_DNA"/>
</dbReference>
<dbReference type="AlphaFoldDB" id="A0A9N9QJQ0"/>
<dbReference type="OrthoDB" id="6736769at2759"/>
<keyword evidence="2" id="KW-1185">Reference proteome</keyword>
<protein>
    <submittedName>
        <fullName evidence="1">Uncharacterized protein</fullName>
    </submittedName>
</protein>
<reference evidence="1" key="1">
    <citation type="submission" date="2022-01" db="EMBL/GenBank/DDBJ databases">
        <authorList>
            <person name="King R."/>
        </authorList>
    </citation>
    <scope>NUCLEOTIDE SEQUENCE</scope>
</reference>
<organism evidence="1 2">
    <name type="scientific">Ceutorhynchus assimilis</name>
    <name type="common">cabbage seed weevil</name>
    <dbReference type="NCBI Taxonomy" id="467358"/>
    <lineage>
        <taxon>Eukaryota</taxon>
        <taxon>Metazoa</taxon>
        <taxon>Ecdysozoa</taxon>
        <taxon>Arthropoda</taxon>
        <taxon>Hexapoda</taxon>
        <taxon>Insecta</taxon>
        <taxon>Pterygota</taxon>
        <taxon>Neoptera</taxon>
        <taxon>Endopterygota</taxon>
        <taxon>Coleoptera</taxon>
        <taxon>Polyphaga</taxon>
        <taxon>Cucujiformia</taxon>
        <taxon>Curculionidae</taxon>
        <taxon>Ceutorhynchinae</taxon>
        <taxon>Ceutorhynchus</taxon>
    </lineage>
</organism>